<name>A0A3S4LIQ6_CHRVL</name>
<evidence type="ECO:0000313" key="8">
    <source>
        <dbReference type="EMBL" id="VEB41758.1"/>
    </source>
</evidence>
<keyword evidence="5" id="KW-0949">S-adenosyl-L-methionine</keyword>
<evidence type="ECO:0000256" key="1">
    <source>
        <dbReference type="ARBA" id="ARBA00004953"/>
    </source>
</evidence>
<dbReference type="InterPro" id="IPR051810">
    <property type="entry name" value="Precorrin_MeTrfase"/>
</dbReference>
<keyword evidence="4 8" id="KW-0808">Transferase</keyword>
<reference evidence="8 9" key="1">
    <citation type="submission" date="2018-12" db="EMBL/GenBank/DDBJ databases">
        <authorList>
            <consortium name="Pathogen Informatics"/>
        </authorList>
    </citation>
    <scope>NUCLEOTIDE SEQUENCE [LARGE SCALE GENOMIC DNA]</scope>
    <source>
        <strain evidence="8 9">NCTC9695</strain>
    </source>
</reference>
<comment type="pathway">
    <text evidence="1">Cofactor biosynthesis; adenosylcobalamin biosynthesis.</text>
</comment>
<dbReference type="InterPro" id="IPR014777">
    <property type="entry name" value="4pyrrole_Mease_sub1"/>
</dbReference>
<dbReference type="EMBL" id="LR134182">
    <property type="protein sequence ID" value="VEB41758.1"/>
    <property type="molecule type" value="Genomic_DNA"/>
</dbReference>
<accession>A0A3S4LIQ6</accession>
<dbReference type="Pfam" id="PF02571">
    <property type="entry name" value="CbiJ"/>
    <property type="match status" value="1"/>
</dbReference>
<feature type="domain" description="Tetrapyrrole methylase" evidence="7">
    <location>
        <begin position="60"/>
        <end position="258"/>
    </location>
</feature>
<feature type="compositionally biased region" description="Polar residues" evidence="6">
    <location>
        <begin position="30"/>
        <end position="42"/>
    </location>
</feature>
<dbReference type="InterPro" id="IPR014776">
    <property type="entry name" value="4pyrrole_Mease_sub2"/>
</dbReference>
<dbReference type="InterPro" id="IPR003723">
    <property type="entry name" value="Precorrin-6x_reduct"/>
</dbReference>
<dbReference type="GO" id="GO:0032259">
    <property type="term" value="P:methylation"/>
    <property type="evidence" value="ECO:0007669"/>
    <property type="project" value="UniProtKB-KW"/>
</dbReference>
<dbReference type="Proteomes" id="UP000275777">
    <property type="component" value="Chromosome"/>
</dbReference>
<dbReference type="InterPro" id="IPR006363">
    <property type="entry name" value="Cbl_synth_CobJ/CibH_dom"/>
</dbReference>
<dbReference type="PROSITE" id="PS51014">
    <property type="entry name" value="COBK_CBIJ"/>
    <property type="match status" value="1"/>
</dbReference>
<dbReference type="Gene3D" id="3.30.950.10">
    <property type="entry name" value="Methyltransferase, Cobalt-precorrin-4 Transmethylase, Domain 2"/>
    <property type="match status" value="1"/>
</dbReference>
<dbReference type="Pfam" id="PF00590">
    <property type="entry name" value="TP_methylase"/>
    <property type="match status" value="1"/>
</dbReference>
<protein>
    <submittedName>
        <fullName evidence="8">Cobalt-precorrin-3B C(17)-methyltransferase</fullName>
        <ecNumber evidence="8">2.1.1.-</ecNumber>
    </submittedName>
</protein>
<sequence>MFAGNSRDAGAAWGCKGLAAQPPYPPAGRNHTSTAPKQLQNAKSREHIHDRQTLPRLGRPGRAELIPDLARQALAASDVIVSYDLYLTWVQPWIAGKDIRTLPLTQERERAQLALEEARAGKTVALLSSGDIGVYAMATLAYEDMREDDVFDVQLIPGITSANSCASLLGAPLSHDFATLSLSDLLCPWEWIETRARHIAQADLAVVFYNVQSRQRQEGVYRILDIMLEHKKPETLCGIVRNAYREDQAVEIVTLAELRTRRFDMLTSIVIGNRFTRRKRNWMFTPRGYFNWDNTSDTVKADAMPAGAAWVFSGTSDGNALSRAIAETGRAVVVSSASDYGNEQAQQAVPGVATVSGRLGVERRRELLSGSRASAIVDATHPYAGEMSQQLMALAEELALPYLRYERPASRSEHPVIHCADADAAARLAMARGQRIFLATGSKELHRFLAADAEQKQQWFVRLAPDPQHLQRALDLGLPRARICAMQGPFSQAANEALWRDWGIDCVISKDGGEAGGFDAKAAAAAALGIPFIVIDRPQLDYPQAFGDFASLLAALPKGEQA</sequence>
<proteinExistence type="predicted"/>
<keyword evidence="2" id="KW-0169">Cobalamin biosynthesis</keyword>
<dbReference type="Gene3D" id="3.40.1010.10">
    <property type="entry name" value="Cobalt-precorrin-4 Transmethylase, Domain 1"/>
    <property type="match status" value="1"/>
</dbReference>
<dbReference type="NCBIfam" id="TIGR01466">
    <property type="entry name" value="cobJ_cbiH"/>
    <property type="match status" value="1"/>
</dbReference>
<evidence type="ECO:0000256" key="6">
    <source>
        <dbReference type="SAM" id="MobiDB-lite"/>
    </source>
</evidence>
<evidence type="ECO:0000256" key="3">
    <source>
        <dbReference type="ARBA" id="ARBA00022603"/>
    </source>
</evidence>
<keyword evidence="3 8" id="KW-0489">Methyltransferase</keyword>
<dbReference type="GO" id="GO:0009236">
    <property type="term" value="P:cobalamin biosynthetic process"/>
    <property type="evidence" value="ECO:0007669"/>
    <property type="project" value="UniProtKB-UniPathway"/>
</dbReference>
<dbReference type="GO" id="GO:0008168">
    <property type="term" value="F:methyltransferase activity"/>
    <property type="evidence" value="ECO:0007669"/>
    <property type="project" value="UniProtKB-KW"/>
</dbReference>
<feature type="compositionally biased region" description="Basic and acidic residues" evidence="6">
    <location>
        <begin position="43"/>
        <end position="53"/>
    </location>
</feature>
<dbReference type="EC" id="2.1.1.-" evidence="8"/>
<evidence type="ECO:0000256" key="2">
    <source>
        <dbReference type="ARBA" id="ARBA00022573"/>
    </source>
</evidence>
<dbReference type="GO" id="GO:0016994">
    <property type="term" value="F:precorrin-6A reductase activity"/>
    <property type="evidence" value="ECO:0007669"/>
    <property type="project" value="InterPro"/>
</dbReference>
<evidence type="ECO:0000256" key="5">
    <source>
        <dbReference type="ARBA" id="ARBA00022691"/>
    </source>
</evidence>
<evidence type="ECO:0000256" key="4">
    <source>
        <dbReference type="ARBA" id="ARBA00022679"/>
    </source>
</evidence>
<feature type="region of interest" description="Disordered" evidence="6">
    <location>
        <begin position="22"/>
        <end position="59"/>
    </location>
</feature>
<dbReference type="PANTHER" id="PTHR47036:SF1">
    <property type="entry name" value="COBALT-FACTOR III C(17)-METHYLTRANSFERASE-RELATED"/>
    <property type="match status" value="1"/>
</dbReference>
<dbReference type="SUPFAM" id="SSF53790">
    <property type="entry name" value="Tetrapyrrole methylase"/>
    <property type="match status" value="1"/>
</dbReference>
<evidence type="ECO:0000259" key="7">
    <source>
        <dbReference type="Pfam" id="PF00590"/>
    </source>
</evidence>
<evidence type="ECO:0000313" key="9">
    <source>
        <dbReference type="Proteomes" id="UP000275777"/>
    </source>
</evidence>
<dbReference type="PANTHER" id="PTHR47036">
    <property type="entry name" value="COBALT-FACTOR III C(17)-METHYLTRANSFERASE-RELATED"/>
    <property type="match status" value="1"/>
</dbReference>
<organism evidence="8 9">
    <name type="scientific">Chromobacterium violaceum</name>
    <dbReference type="NCBI Taxonomy" id="536"/>
    <lineage>
        <taxon>Bacteria</taxon>
        <taxon>Pseudomonadati</taxon>
        <taxon>Pseudomonadota</taxon>
        <taxon>Betaproteobacteria</taxon>
        <taxon>Neisseriales</taxon>
        <taxon>Chromobacteriaceae</taxon>
        <taxon>Chromobacterium</taxon>
    </lineage>
</organism>
<dbReference type="AlphaFoldDB" id="A0A3S4LIQ6"/>
<dbReference type="NCBIfam" id="TIGR00715">
    <property type="entry name" value="precor6x_red"/>
    <property type="match status" value="1"/>
</dbReference>
<gene>
    <name evidence="8" type="primary">cbiH</name>
    <name evidence="8" type="ORF">NCTC9695_02197</name>
</gene>
<dbReference type="InterPro" id="IPR035996">
    <property type="entry name" value="4pyrrol_Methylase_sf"/>
</dbReference>
<dbReference type="InterPro" id="IPR000878">
    <property type="entry name" value="4pyrrol_Mease"/>
</dbReference>
<dbReference type="CDD" id="cd11646">
    <property type="entry name" value="Precorrin_3B_C17_MT"/>
    <property type="match status" value="1"/>
</dbReference>
<dbReference type="UniPathway" id="UPA00148"/>